<reference evidence="1" key="1">
    <citation type="submission" date="2015-05" db="UniProtKB">
        <authorList>
            <consortium name="EnsemblMetazoa"/>
        </authorList>
    </citation>
    <scope>IDENTIFICATION</scope>
</reference>
<dbReference type="InParanoid" id="T1HXW3"/>
<dbReference type="EnsemblMetazoa" id="RPRC008883-RA">
    <property type="protein sequence ID" value="RPRC008883-PA"/>
    <property type="gene ID" value="RPRC008883"/>
</dbReference>
<dbReference type="EMBL" id="ACPB03019683">
    <property type="status" value="NOT_ANNOTATED_CDS"/>
    <property type="molecule type" value="Genomic_DNA"/>
</dbReference>
<protein>
    <submittedName>
        <fullName evidence="1">Uncharacterized protein</fullName>
    </submittedName>
</protein>
<sequence length="131" mass="15042">MFSPANERQEGVETYAQRVGGGQSQLEGGTQLKGGRHSWRISLKRSLKVNVNNKSIPVSRYSMKFGVIEGREYNFLIKKTQLFLQYLKLLKPPNLSSVTSDISEDSIKKFELKGQGNHTLSNKDWTYYYYI</sequence>
<accession>T1HXW3</accession>
<organism evidence="1 2">
    <name type="scientific">Rhodnius prolixus</name>
    <name type="common">Triatomid bug</name>
    <dbReference type="NCBI Taxonomy" id="13249"/>
    <lineage>
        <taxon>Eukaryota</taxon>
        <taxon>Metazoa</taxon>
        <taxon>Ecdysozoa</taxon>
        <taxon>Arthropoda</taxon>
        <taxon>Hexapoda</taxon>
        <taxon>Insecta</taxon>
        <taxon>Pterygota</taxon>
        <taxon>Neoptera</taxon>
        <taxon>Paraneoptera</taxon>
        <taxon>Hemiptera</taxon>
        <taxon>Heteroptera</taxon>
        <taxon>Panheteroptera</taxon>
        <taxon>Cimicomorpha</taxon>
        <taxon>Reduviidae</taxon>
        <taxon>Triatominae</taxon>
        <taxon>Rhodnius</taxon>
    </lineage>
</organism>
<evidence type="ECO:0000313" key="2">
    <source>
        <dbReference type="Proteomes" id="UP000015103"/>
    </source>
</evidence>
<evidence type="ECO:0000313" key="1">
    <source>
        <dbReference type="EnsemblMetazoa" id="RPRC008883-PA"/>
    </source>
</evidence>
<proteinExistence type="predicted"/>
<dbReference type="Proteomes" id="UP000015103">
    <property type="component" value="Unassembled WGS sequence"/>
</dbReference>
<keyword evidence="2" id="KW-1185">Reference proteome</keyword>
<dbReference type="AlphaFoldDB" id="T1HXW3"/>
<dbReference type="VEuPathDB" id="VectorBase:RPRC008883"/>
<dbReference type="HOGENOM" id="CLU_1930141_0_0_1"/>
<name>T1HXW3_RHOPR</name>